<gene>
    <name evidence="1" type="ORF">DHETER_LOCUS3937</name>
</gene>
<sequence>CWVSLSLSVKQLFAITFPKDDYLEMLSGVLKKSQEYLIKNYRTLVNTACGIKETMHSLFKAFVLYTNKKNINLVLLRHYNTLQALQFWLDGRQDEHVPDSDYSNYSLLKLLLLEEYITKLSNLINDVESEGNETNSNLYLLILQITFVI</sequence>
<evidence type="ECO:0000313" key="1">
    <source>
        <dbReference type="EMBL" id="CAG8521476.1"/>
    </source>
</evidence>
<protein>
    <submittedName>
        <fullName evidence="1">15745_t:CDS:1</fullName>
    </submittedName>
</protein>
<name>A0ACA9LCE6_9GLOM</name>
<proteinExistence type="predicted"/>
<dbReference type="Proteomes" id="UP000789702">
    <property type="component" value="Unassembled WGS sequence"/>
</dbReference>
<accession>A0ACA9LCE6</accession>
<comment type="caution">
    <text evidence="1">The sequence shown here is derived from an EMBL/GenBank/DDBJ whole genome shotgun (WGS) entry which is preliminary data.</text>
</comment>
<feature type="non-terminal residue" evidence="1">
    <location>
        <position position="1"/>
    </location>
</feature>
<keyword evidence="2" id="KW-1185">Reference proteome</keyword>
<organism evidence="1 2">
    <name type="scientific">Dentiscutata heterogama</name>
    <dbReference type="NCBI Taxonomy" id="1316150"/>
    <lineage>
        <taxon>Eukaryota</taxon>
        <taxon>Fungi</taxon>
        <taxon>Fungi incertae sedis</taxon>
        <taxon>Mucoromycota</taxon>
        <taxon>Glomeromycotina</taxon>
        <taxon>Glomeromycetes</taxon>
        <taxon>Diversisporales</taxon>
        <taxon>Gigasporaceae</taxon>
        <taxon>Dentiscutata</taxon>
    </lineage>
</organism>
<dbReference type="EMBL" id="CAJVPU010003681">
    <property type="protein sequence ID" value="CAG8521476.1"/>
    <property type="molecule type" value="Genomic_DNA"/>
</dbReference>
<reference evidence="1" key="1">
    <citation type="submission" date="2021-06" db="EMBL/GenBank/DDBJ databases">
        <authorList>
            <person name="Kallberg Y."/>
            <person name="Tangrot J."/>
            <person name="Rosling A."/>
        </authorList>
    </citation>
    <scope>NUCLEOTIDE SEQUENCE</scope>
    <source>
        <strain evidence="1">IL203A</strain>
    </source>
</reference>
<evidence type="ECO:0000313" key="2">
    <source>
        <dbReference type="Proteomes" id="UP000789702"/>
    </source>
</evidence>